<feature type="transmembrane region" description="Helical" evidence="1">
    <location>
        <begin position="515"/>
        <end position="539"/>
    </location>
</feature>
<gene>
    <name evidence="3" type="ORF">DM860_007807</name>
</gene>
<keyword evidence="2" id="KW-0732">Signal</keyword>
<evidence type="ECO:0000256" key="2">
    <source>
        <dbReference type="SAM" id="SignalP"/>
    </source>
</evidence>
<evidence type="ECO:0000313" key="4">
    <source>
        <dbReference type="Proteomes" id="UP000249390"/>
    </source>
</evidence>
<reference evidence="3 4" key="1">
    <citation type="submission" date="2018-06" db="EMBL/GenBank/DDBJ databases">
        <title>The Genome of Cuscuta australis (Dodder) Provides Insight into the Evolution of Plant Parasitism.</title>
        <authorList>
            <person name="Liu H."/>
        </authorList>
    </citation>
    <scope>NUCLEOTIDE SEQUENCE [LARGE SCALE GENOMIC DNA]</scope>
    <source>
        <strain evidence="4">cv. Yunnan</strain>
        <tissue evidence="3">Vines</tissue>
    </source>
</reference>
<keyword evidence="1" id="KW-0472">Membrane</keyword>
<feature type="transmembrane region" description="Helical" evidence="1">
    <location>
        <begin position="167"/>
        <end position="191"/>
    </location>
</feature>
<name>A0A328E119_9ASTE</name>
<feature type="transmembrane region" description="Helical" evidence="1">
    <location>
        <begin position="280"/>
        <end position="300"/>
    </location>
</feature>
<keyword evidence="1" id="KW-0812">Transmembrane</keyword>
<organism evidence="3 4">
    <name type="scientific">Cuscuta australis</name>
    <dbReference type="NCBI Taxonomy" id="267555"/>
    <lineage>
        <taxon>Eukaryota</taxon>
        <taxon>Viridiplantae</taxon>
        <taxon>Streptophyta</taxon>
        <taxon>Embryophyta</taxon>
        <taxon>Tracheophyta</taxon>
        <taxon>Spermatophyta</taxon>
        <taxon>Magnoliopsida</taxon>
        <taxon>eudicotyledons</taxon>
        <taxon>Gunneridae</taxon>
        <taxon>Pentapetalae</taxon>
        <taxon>asterids</taxon>
        <taxon>lamiids</taxon>
        <taxon>Solanales</taxon>
        <taxon>Convolvulaceae</taxon>
        <taxon>Cuscuteae</taxon>
        <taxon>Cuscuta</taxon>
        <taxon>Cuscuta subgen. Grammica</taxon>
        <taxon>Cuscuta sect. Cleistogrammica</taxon>
    </lineage>
</organism>
<dbReference type="AlphaFoldDB" id="A0A328E119"/>
<proteinExistence type="predicted"/>
<feature type="signal peptide" evidence="2">
    <location>
        <begin position="1"/>
        <end position="22"/>
    </location>
</feature>
<accession>A0A328E119</accession>
<feature type="transmembrane region" description="Helical" evidence="1">
    <location>
        <begin position="135"/>
        <end position="155"/>
    </location>
</feature>
<keyword evidence="4" id="KW-1185">Reference proteome</keyword>
<dbReference type="PANTHER" id="PTHR31414">
    <property type="entry name" value="TRANSMEMBRANE PROTEIN DDB_G0292058"/>
    <property type="match status" value="1"/>
</dbReference>
<keyword evidence="1" id="KW-1133">Transmembrane helix</keyword>
<dbReference type="Proteomes" id="UP000249390">
    <property type="component" value="Unassembled WGS sequence"/>
</dbReference>
<feature type="chain" id="PRO_5016459795" evidence="2">
    <location>
        <begin position="23"/>
        <end position="564"/>
    </location>
</feature>
<feature type="transmembrane region" description="Helical" evidence="1">
    <location>
        <begin position="307"/>
        <end position="332"/>
    </location>
</feature>
<dbReference type="PANTHER" id="PTHR31414:SF21">
    <property type="match status" value="1"/>
</dbReference>
<sequence>MGFISNPFFLLIFSSLPFLLSSTFPLSFAATPNIIRHLRDEHFSAFDGKGLTARWKSTMTMKMAEESAAQNSSNLILAAERTRRRDPTDNFRYYNGGWNLSNPHYFAPYIFSFVVLKLGIMESTGYASLGPFVTAVLWFIIFPMWVFCMCIRCCCCPRKTYGYSRHAYNLSLIFLILLTIAVIAGGVFIFVGQARFEKSIANLISYVLHRVDTVVGNIMDLFNNMLAAKDVGIGQISLPEKQKNDVDQIGSTINGVYQSFRDFTTKSGNDVISFLNPLKLILITLATIVILVAFLGLLFAMLGVECLVYSLVMVGWFIVTITFLVSGIFLLVNNLVGDTCVAMNEWLQNPTVDSALENIIPNIDNQITKKILSATKDVTYGVVEVTNTYISNVSNANATSNAGASYYNQSGPLVPLLCNPYNEDDTDRHCAPNEVNFENASEAWEKYMCDVSLVGNCVTPGRLTPLGYKQITALVNVSSGLYHGMPFVIELMNGTFLKKTLSDLSKMLCSGIEEYSMWVFTGLVALSTMLMFLLVHWIVYSEHRRCRAYTKKTDAALYWKKVSC</sequence>
<evidence type="ECO:0000313" key="3">
    <source>
        <dbReference type="EMBL" id="RAL50133.1"/>
    </source>
</evidence>
<dbReference type="EMBL" id="NQVE01000067">
    <property type="protein sequence ID" value="RAL50133.1"/>
    <property type="molecule type" value="Genomic_DNA"/>
</dbReference>
<dbReference type="InterPro" id="IPR040283">
    <property type="entry name" value="DDB_G0292058-like"/>
</dbReference>
<dbReference type="GO" id="GO:0005886">
    <property type="term" value="C:plasma membrane"/>
    <property type="evidence" value="ECO:0007669"/>
    <property type="project" value="TreeGrafter"/>
</dbReference>
<dbReference type="GO" id="GO:0009506">
    <property type="term" value="C:plasmodesma"/>
    <property type="evidence" value="ECO:0007669"/>
    <property type="project" value="TreeGrafter"/>
</dbReference>
<evidence type="ECO:0000256" key="1">
    <source>
        <dbReference type="SAM" id="Phobius"/>
    </source>
</evidence>
<protein>
    <submittedName>
        <fullName evidence="3">Uncharacterized protein</fullName>
    </submittedName>
</protein>
<comment type="caution">
    <text evidence="3">The sequence shown here is derived from an EMBL/GenBank/DDBJ whole genome shotgun (WGS) entry which is preliminary data.</text>
</comment>